<evidence type="ECO:0000256" key="1">
    <source>
        <dbReference type="SAM" id="MobiDB-lite"/>
    </source>
</evidence>
<dbReference type="VEuPathDB" id="FungiDB:HpaG814576"/>
<name>M4C646_HYAAE</name>
<feature type="region of interest" description="Disordered" evidence="1">
    <location>
        <begin position="294"/>
        <end position="315"/>
    </location>
</feature>
<dbReference type="EMBL" id="JH598683">
    <property type="status" value="NOT_ANNOTATED_CDS"/>
    <property type="molecule type" value="Genomic_DNA"/>
</dbReference>
<organism evidence="2 3">
    <name type="scientific">Hyaloperonospora arabidopsidis (strain Emoy2)</name>
    <name type="common">Downy mildew agent</name>
    <name type="synonym">Peronospora arabidopsidis</name>
    <dbReference type="NCBI Taxonomy" id="559515"/>
    <lineage>
        <taxon>Eukaryota</taxon>
        <taxon>Sar</taxon>
        <taxon>Stramenopiles</taxon>
        <taxon>Oomycota</taxon>
        <taxon>Peronosporomycetes</taxon>
        <taxon>Peronosporales</taxon>
        <taxon>Peronosporaceae</taxon>
        <taxon>Hyaloperonospora</taxon>
    </lineage>
</organism>
<protein>
    <submittedName>
        <fullName evidence="2">Uncharacterized protein</fullName>
    </submittedName>
</protein>
<dbReference type="Proteomes" id="UP000011713">
    <property type="component" value="Unassembled WGS sequence"/>
</dbReference>
<accession>M4C646</accession>
<reference evidence="3" key="1">
    <citation type="journal article" date="2010" name="Science">
        <title>Signatures of adaptation to obligate biotrophy in the Hyaloperonospora arabidopsidis genome.</title>
        <authorList>
            <person name="Baxter L."/>
            <person name="Tripathy S."/>
            <person name="Ishaque N."/>
            <person name="Boot N."/>
            <person name="Cabral A."/>
            <person name="Kemen E."/>
            <person name="Thines M."/>
            <person name="Ah-Fong A."/>
            <person name="Anderson R."/>
            <person name="Badejoko W."/>
            <person name="Bittner-Eddy P."/>
            <person name="Boore J.L."/>
            <person name="Chibucos M.C."/>
            <person name="Coates M."/>
            <person name="Dehal P."/>
            <person name="Delehaunty K."/>
            <person name="Dong S."/>
            <person name="Downton P."/>
            <person name="Dumas B."/>
            <person name="Fabro G."/>
            <person name="Fronick C."/>
            <person name="Fuerstenberg S.I."/>
            <person name="Fulton L."/>
            <person name="Gaulin E."/>
            <person name="Govers F."/>
            <person name="Hughes L."/>
            <person name="Humphray S."/>
            <person name="Jiang R.H."/>
            <person name="Judelson H."/>
            <person name="Kamoun S."/>
            <person name="Kyung K."/>
            <person name="Meijer H."/>
            <person name="Minx P."/>
            <person name="Morris P."/>
            <person name="Nelson J."/>
            <person name="Phuntumart V."/>
            <person name="Qutob D."/>
            <person name="Rehmany A."/>
            <person name="Rougon-Cardoso A."/>
            <person name="Ryden P."/>
            <person name="Torto-Alalibo T."/>
            <person name="Studholme D."/>
            <person name="Wang Y."/>
            <person name="Win J."/>
            <person name="Wood J."/>
            <person name="Clifton S.W."/>
            <person name="Rogers J."/>
            <person name="Van den Ackerveken G."/>
            <person name="Jones J.D."/>
            <person name="McDowell J.M."/>
            <person name="Beynon J."/>
            <person name="Tyler B.M."/>
        </authorList>
    </citation>
    <scope>NUCLEOTIDE SEQUENCE [LARGE SCALE GENOMIC DNA]</scope>
    <source>
        <strain evidence="3">Emoy2</strain>
    </source>
</reference>
<dbReference type="InParanoid" id="M4C646"/>
<proteinExistence type="predicted"/>
<sequence length="315" mass="34845">MRTADIIKAQILTGQLLDHPSAALHYYAFELGELTATYRESVAPWVSSAWRFAEEDSTLEGAGALIGAPRAAIADSAVKAAIKNLADRCHHTLAERENDLHSLILAYNEFVTYAASIFAEATANRLTYHLGLLGRRDFILPDRSERPVGAYADGNALVVFTDKHSDHGLSFRAAAIPPVAVQQILALLDFVAYLAARLLDFSGGREASRGLQRILAGDRALFQKFKRVDSVPGELGYRLVRYKRRDFAELWPEIPVPAEHLRHRFTTVARRCGMNPSDIRIQMGHSMDFVPFGATDPDSPAEVRQPSCPRCSKSD</sequence>
<dbReference type="EnsemblProtists" id="HpaT814576">
    <property type="protein sequence ID" value="HpaP814576"/>
    <property type="gene ID" value="HpaG814576"/>
</dbReference>
<dbReference type="HOGENOM" id="CLU_884130_0_0_1"/>
<evidence type="ECO:0000313" key="3">
    <source>
        <dbReference type="Proteomes" id="UP000011713"/>
    </source>
</evidence>
<reference evidence="2" key="2">
    <citation type="submission" date="2015-06" db="UniProtKB">
        <authorList>
            <consortium name="EnsemblProtists"/>
        </authorList>
    </citation>
    <scope>IDENTIFICATION</scope>
    <source>
        <strain evidence="2">Emoy2</strain>
    </source>
</reference>
<dbReference type="AlphaFoldDB" id="M4C646"/>
<keyword evidence="3" id="KW-1185">Reference proteome</keyword>
<evidence type="ECO:0000313" key="2">
    <source>
        <dbReference type="EnsemblProtists" id="HpaP814576"/>
    </source>
</evidence>